<gene>
    <name evidence="2" type="ORF">OKA104_LOCUS53251</name>
</gene>
<keyword evidence="1" id="KW-1133">Transmembrane helix</keyword>
<sequence>MSKWKVNQCGILSYDIEIFPIDNSTERNLHRYYSFENHLKILKIPNLQSNQNYHLEIKVHSQAGEINKIILFRTLNNKHIFNSETQHYYLTVIIIIISFILVLVSSIIIFYFD</sequence>
<dbReference type="AlphaFoldDB" id="A0A820R2F3"/>
<evidence type="ECO:0000313" key="2">
    <source>
        <dbReference type="EMBL" id="CAF4434156.1"/>
    </source>
</evidence>
<accession>A0A820R2F3</accession>
<reference evidence="2" key="1">
    <citation type="submission" date="2021-02" db="EMBL/GenBank/DDBJ databases">
        <authorList>
            <person name="Nowell W R."/>
        </authorList>
    </citation>
    <scope>NUCLEOTIDE SEQUENCE</scope>
</reference>
<keyword evidence="1" id="KW-0472">Membrane</keyword>
<keyword evidence="1" id="KW-0812">Transmembrane</keyword>
<proteinExistence type="predicted"/>
<dbReference type="Proteomes" id="UP000663881">
    <property type="component" value="Unassembled WGS sequence"/>
</dbReference>
<evidence type="ECO:0000313" key="3">
    <source>
        <dbReference type="Proteomes" id="UP000663881"/>
    </source>
</evidence>
<evidence type="ECO:0000256" key="1">
    <source>
        <dbReference type="SAM" id="Phobius"/>
    </source>
</evidence>
<organism evidence="2 3">
    <name type="scientific">Adineta steineri</name>
    <dbReference type="NCBI Taxonomy" id="433720"/>
    <lineage>
        <taxon>Eukaryota</taxon>
        <taxon>Metazoa</taxon>
        <taxon>Spiralia</taxon>
        <taxon>Gnathifera</taxon>
        <taxon>Rotifera</taxon>
        <taxon>Eurotatoria</taxon>
        <taxon>Bdelloidea</taxon>
        <taxon>Adinetida</taxon>
        <taxon>Adinetidae</taxon>
        <taxon>Adineta</taxon>
    </lineage>
</organism>
<comment type="caution">
    <text evidence="2">The sequence shown here is derived from an EMBL/GenBank/DDBJ whole genome shotgun (WGS) entry which is preliminary data.</text>
</comment>
<protein>
    <submittedName>
        <fullName evidence="2">Uncharacterized protein</fullName>
    </submittedName>
</protein>
<feature type="transmembrane region" description="Helical" evidence="1">
    <location>
        <begin position="88"/>
        <end position="112"/>
    </location>
</feature>
<dbReference type="EMBL" id="CAJOAY010032736">
    <property type="protein sequence ID" value="CAF4434156.1"/>
    <property type="molecule type" value="Genomic_DNA"/>
</dbReference>
<name>A0A820R2F3_9BILA</name>